<comment type="caution">
    <text evidence="1">The sequence shown here is derived from an EMBL/GenBank/DDBJ whole genome shotgun (WGS) entry which is preliminary data.</text>
</comment>
<reference evidence="1 2" key="1">
    <citation type="submission" date="2024-01" db="EMBL/GenBank/DDBJ databases">
        <title>The genomes of 5 underutilized Papilionoideae crops provide insights into root nodulation and disease resistanc.</title>
        <authorList>
            <person name="Jiang F."/>
        </authorList>
    </citation>
    <scope>NUCLEOTIDE SEQUENCE [LARGE SCALE GENOMIC DNA]</scope>
    <source>
        <strain evidence="1">LVBAO_FW01</strain>
        <tissue evidence="1">Leaves</tissue>
    </source>
</reference>
<sequence>MYSGSPDATVITKACHSFRRDQLHCRPYLLFLLFCWTASLPELSLWDTSGYLARKCLDGSTQLGRGRIPPRGEPGVSVISFVALEQAESIKESRSPLTTLNRHGYTIKFDIEDFYSWNKPGLVAYYSLIRTVDNNFSFKGTRVRLCLGDLYLTNLKLLQMHGEARDFGSGDDPLFFFSRTIGKVSEHGAEFLLENALPELSGEPQRRALMDLRNTLSTWDSTLYSDTPSTPSPSHARVLYEHGGSLLELGEGEGQVTRDAPFTNPQIKRLRSANMGTFQPFMNRGTAPSNTKVYSNAYSQYALELESRSRFHKEMTTMALARVLAISGMRIPDSRLLYANMVAITFGNLSC</sequence>
<gene>
    <name evidence="1" type="ORF">VNO77_02674</name>
</gene>
<dbReference type="Proteomes" id="UP001367508">
    <property type="component" value="Unassembled WGS sequence"/>
</dbReference>
<name>A0AAN9R385_CANGL</name>
<evidence type="ECO:0000313" key="2">
    <source>
        <dbReference type="Proteomes" id="UP001367508"/>
    </source>
</evidence>
<keyword evidence="2" id="KW-1185">Reference proteome</keyword>
<dbReference type="AlphaFoldDB" id="A0AAN9R385"/>
<accession>A0AAN9R385</accession>
<protein>
    <submittedName>
        <fullName evidence="1">Uncharacterized protein</fullName>
    </submittedName>
</protein>
<evidence type="ECO:0000313" key="1">
    <source>
        <dbReference type="EMBL" id="KAK7360665.1"/>
    </source>
</evidence>
<proteinExistence type="predicted"/>
<dbReference type="EMBL" id="JAYMYQ010000001">
    <property type="protein sequence ID" value="KAK7360665.1"/>
    <property type="molecule type" value="Genomic_DNA"/>
</dbReference>
<organism evidence="1 2">
    <name type="scientific">Canavalia gladiata</name>
    <name type="common">Sword bean</name>
    <name type="synonym">Dolichos gladiatus</name>
    <dbReference type="NCBI Taxonomy" id="3824"/>
    <lineage>
        <taxon>Eukaryota</taxon>
        <taxon>Viridiplantae</taxon>
        <taxon>Streptophyta</taxon>
        <taxon>Embryophyta</taxon>
        <taxon>Tracheophyta</taxon>
        <taxon>Spermatophyta</taxon>
        <taxon>Magnoliopsida</taxon>
        <taxon>eudicotyledons</taxon>
        <taxon>Gunneridae</taxon>
        <taxon>Pentapetalae</taxon>
        <taxon>rosids</taxon>
        <taxon>fabids</taxon>
        <taxon>Fabales</taxon>
        <taxon>Fabaceae</taxon>
        <taxon>Papilionoideae</taxon>
        <taxon>50 kb inversion clade</taxon>
        <taxon>NPAAA clade</taxon>
        <taxon>indigoferoid/millettioid clade</taxon>
        <taxon>Phaseoleae</taxon>
        <taxon>Canavalia</taxon>
    </lineage>
</organism>